<reference evidence="1 2" key="1">
    <citation type="journal article" date="2019" name="Commun. Biol.">
        <title>The bagworm genome reveals a unique fibroin gene that provides high tensile strength.</title>
        <authorList>
            <person name="Kono N."/>
            <person name="Nakamura H."/>
            <person name="Ohtoshi R."/>
            <person name="Tomita M."/>
            <person name="Numata K."/>
            <person name="Arakawa K."/>
        </authorList>
    </citation>
    <scope>NUCLEOTIDE SEQUENCE [LARGE SCALE GENOMIC DNA]</scope>
</reference>
<dbReference type="AlphaFoldDB" id="A0A4C1Z096"/>
<sequence length="95" mass="11263">MEMNGRELYRYFPEVSGRLQADWVNLDFQTSQILKRHGFFRKRLSELHPCEVKMCIMWYGNALSDDLRNRQEDDLEVLGVDLVHYMELDAFAGGF</sequence>
<dbReference type="EMBL" id="BGZK01001471">
    <property type="protein sequence ID" value="GBP80622.1"/>
    <property type="molecule type" value="Genomic_DNA"/>
</dbReference>
<dbReference type="Proteomes" id="UP000299102">
    <property type="component" value="Unassembled WGS sequence"/>
</dbReference>
<comment type="caution">
    <text evidence="1">The sequence shown here is derived from an EMBL/GenBank/DDBJ whole genome shotgun (WGS) entry which is preliminary data.</text>
</comment>
<evidence type="ECO:0000313" key="1">
    <source>
        <dbReference type="EMBL" id="GBP80622.1"/>
    </source>
</evidence>
<accession>A0A4C1Z096</accession>
<protein>
    <submittedName>
        <fullName evidence="1">Retrovirus-related Pol polyprotein from type-1 retrotransposable element R1 4</fullName>
    </submittedName>
</protein>
<organism evidence="1 2">
    <name type="scientific">Eumeta variegata</name>
    <name type="common">Bagworm moth</name>
    <name type="synonym">Eumeta japonica</name>
    <dbReference type="NCBI Taxonomy" id="151549"/>
    <lineage>
        <taxon>Eukaryota</taxon>
        <taxon>Metazoa</taxon>
        <taxon>Ecdysozoa</taxon>
        <taxon>Arthropoda</taxon>
        <taxon>Hexapoda</taxon>
        <taxon>Insecta</taxon>
        <taxon>Pterygota</taxon>
        <taxon>Neoptera</taxon>
        <taxon>Endopterygota</taxon>
        <taxon>Lepidoptera</taxon>
        <taxon>Glossata</taxon>
        <taxon>Ditrysia</taxon>
        <taxon>Tineoidea</taxon>
        <taxon>Psychidae</taxon>
        <taxon>Oiketicinae</taxon>
        <taxon>Eumeta</taxon>
    </lineage>
</organism>
<dbReference type="OrthoDB" id="7382669at2759"/>
<evidence type="ECO:0000313" key="2">
    <source>
        <dbReference type="Proteomes" id="UP000299102"/>
    </source>
</evidence>
<name>A0A4C1Z096_EUMVA</name>
<proteinExistence type="predicted"/>
<gene>
    <name evidence="1" type="ORF">EVAR_59470_1</name>
</gene>
<keyword evidence="2" id="KW-1185">Reference proteome</keyword>